<dbReference type="EMBL" id="FQ790358">
    <property type="protein sequence ID" value="CCD55895.1"/>
    <property type="molecule type" value="Genomic_DNA"/>
</dbReference>
<protein>
    <submittedName>
        <fullName evidence="1">Uncharacterized protein</fullName>
    </submittedName>
</protein>
<proteinExistence type="predicted"/>
<organism evidence="1 2">
    <name type="scientific">Botryotinia fuckeliana (strain T4)</name>
    <name type="common">Noble rot fungus</name>
    <name type="synonym">Botrytis cinerea</name>
    <dbReference type="NCBI Taxonomy" id="999810"/>
    <lineage>
        <taxon>Eukaryota</taxon>
        <taxon>Fungi</taxon>
        <taxon>Dikarya</taxon>
        <taxon>Ascomycota</taxon>
        <taxon>Pezizomycotina</taxon>
        <taxon>Leotiomycetes</taxon>
        <taxon>Helotiales</taxon>
        <taxon>Sclerotiniaceae</taxon>
        <taxon>Botrytis</taxon>
    </lineage>
</organism>
<gene>
    <name evidence="1" type="ORF">BofuT4_uP150270.1</name>
</gene>
<dbReference type="InParanoid" id="G2YW97"/>
<evidence type="ECO:0000313" key="1">
    <source>
        <dbReference type="EMBL" id="CCD55895.1"/>
    </source>
</evidence>
<dbReference type="HOGENOM" id="CLU_2775683_0_0_1"/>
<reference evidence="2" key="1">
    <citation type="journal article" date="2011" name="PLoS Genet.">
        <title>Genomic analysis of the necrotrophic fungal pathogens Sclerotinia sclerotiorum and Botrytis cinerea.</title>
        <authorList>
            <person name="Amselem J."/>
            <person name="Cuomo C.A."/>
            <person name="van Kan J.A."/>
            <person name="Viaud M."/>
            <person name="Benito E.P."/>
            <person name="Couloux A."/>
            <person name="Coutinho P.M."/>
            <person name="de Vries R.P."/>
            <person name="Dyer P.S."/>
            <person name="Fillinger S."/>
            <person name="Fournier E."/>
            <person name="Gout L."/>
            <person name="Hahn M."/>
            <person name="Kohn L."/>
            <person name="Lapalu N."/>
            <person name="Plummer K.M."/>
            <person name="Pradier J.M."/>
            <person name="Quevillon E."/>
            <person name="Sharon A."/>
            <person name="Simon A."/>
            <person name="ten Have A."/>
            <person name="Tudzynski B."/>
            <person name="Tudzynski P."/>
            <person name="Wincker P."/>
            <person name="Andrew M."/>
            <person name="Anthouard V."/>
            <person name="Beever R.E."/>
            <person name="Beffa R."/>
            <person name="Benoit I."/>
            <person name="Bouzid O."/>
            <person name="Brault B."/>
            <person name="Chen Z."/>
            <person name="Choquer M."/>
            <person name="Collemare J."/>
            <person name="Cotton P."/>
            <person name="Danchin E.G."/>
            <person name="Da Silva C."/>
            <person name="Gautier A."/>
            <person name="Giraud C."/>
            <person name="Giraud T."/>
            <person name="Gonzalez C."/>
            <person name="Grossetete S."/>
            <person name="Guldener U."/>
            <person name="Henrissat B."/>
            <person name="Howlett B.J."/>
            <person name="Kodira C."/>
            <person name="Kretschmer M."/>
            <person name="Lappartient A."/>
            <person name="Leroch M."/>
            <person name="Levis C."/>
            <person name="Mauceli E."/>
            <person name="Neuveglise C."/>
            <person name="Oeser B."/>
            <person name="Pearson M."/>
            <person name="Poulain J."/>
            <person name="Poussereau N."/>
            <person name="Quesneville H."/>
            <person name="Rascle C."/>
            <person name="Schumacher J."/>
            <person name="Segurens B."/>
            <person name="Sexton A."/>
            <person name="Silva E."/>
            <person name="Sirven C."/>
            <person name="Soanes D.M."/>
            <person name="Talbot N.J."/>
            <person name="Templeton M."/>
            <person name="Yandava C."/>
            <person name="Yarden O."/>
            <person name="Zeng Q."/>
            <person name="Rollins J.A."/>
            <person name="Lebrun M.H."/>
            <person name="Dickman M."/>
        </authorList>
    </citation>
    <scope>NUCLEOTIDE SEQUENCE [LARGE SCALE GENOMIC DNA]</scope>
    <source>
        <strain evidence="2">T4</strain>
    </source>
</reference>
<dbReference type="AlphaFoldDB" id="G2YW97"/>
<evidence type="ECO:0000313" key="2">
    <source>
        <dbReference type="Proteomes" id="UP000008177"/>
    </source>
</evidence>
<name>G2YW97_BOTF4</name>
<sequence>MDKGIEKAKKTLLRLEDSCYIITVACRLVLCVLYLPMLCSVDVEIMARICRVQNMWEDVTEGCTKRSRV</sequence>
<accession>G2YW97</accession>
<dbReference type="Proteomes" id="UP000008177">
    <property type="component" value="Unplaced contigs"/>
</dbReference>